<keyword evidence="9 14" id="KW-1133">Transmembrane helix</keyword>
<dbReference type="PROSITE" id="PS00211">
    <property type="entry name" value="ABC_TRANSPORTER_1"/>
    <property type="match status" value="1"/>
</dbReference>
<dbReference type="InterPro" id="IPR025857">
    <property type="entry name" value="MacB_PCD"/>
</dbReference>
<keyword evidence="17" id="KW-1185">Reference proteome</keyword>
<keyword evidence="3" id="KW-1003">Cell membrane</keyword>
<dbReference type="Proteomes" id="UP000679284">
    <property type="component" value="Chromosome"/>
</dbReference>
<evidence type="ECO:0000256" key="6">
    <source>
        <dbReference type="ARBA" id="ARBA00022741"/>
    </source>
</evidence>
<dbReference type="InterPro" id="IPR027417">
    <property type="entry name" value="P-loop_NTPase"/>
</dbReference>
<dbReference type="InterPro" id="IPR017911">
    <property type="entry name" value="MacB-like_ATP-bd"/>
</dbReference>
<evidence type="ECO:0000256" key="3">
    <source>
        <dbReference type="ARBA" id="ARBA00022475"/>
    </source>
</evidence>
<dbReference type="InterPro" id="IPR017871">
    <property type="entry name" value="ABC_transporter-like_CS"/>
</dbReference>
<dbReference type="RefSeq" id="WP_211783247.1">
    <property type="nucleotide sequence ID" value="NZ_CP047289.1"/>
</dbReference>
<evidence type="ECO:0000313" key="16">
    <source>
        <dbReference type="EMBL" id="QUS36026.1"/>
    </source>
</evidence>
<evidence type="ECO:0000256" key="5">
    <source>
        <dbReference type="ARBA" id="ARBA00022692"/>
    </source>
</evidence>
<evidence type="ECO:0000256" key="14">
    <source>
        <dbReference type="SAM" id="Phobius"/>
    </source>
</evidence>
<evidence type="ECO:0000256" key="1">
    <source>
        <dbReference type="ARBA" id="ARBA00004429"/>
    </source>
</evidence>
<feature type="transmembrane region" description="Helical" evidence="14">
    <location>
        <begin position="516"/>
        <end position="543"/>
    </location>
</feature>
<dbReference type="PROSITE" id="PS50893">
    <property type="entry name" value="ABC_TRANSPORTER_2"/>
    <property type="match status" value="1"/>
</dbReference>
<dbReference type="Pfam" id="PF12704">
    <property type="entry name" value="MacB_PCD"/>
    <property type="match status" value="1"/>
</dbReference>
<dbReference type="CDD" id="cd03255">
    <property type="entry name" value="ABC_MJ0796_LolCDE_FtsE"/>
    <property type="match status" value="1"/>
</dbReference>
<dbReference type="PANTHER" id="PTHR30572:SF14">
    <property type="entry name" value="MACROLIDE EXPORT ATP-BINDING_PERMEASE PROTEIN MACB"/>
    <property type="match status" value="1"/>
</dbReference>
<evidence type="ECO:0000256" key="13">
    <source>
        <dbReference type="ARBA" id="ARBA00041199"/>
    </source>
</evidence>
<evidence type="ECO:0000256" key="2">
    <source>
        <dbReference type="ARBA" id="ARBA00022448"/>
    </source>
</evidence>
<evidence type="ECO:0000256" key="11">
    <source>
        <dbReference type="ARBA" id="ARBA00023251"/>
    </source>
</evidence>
<comment type="similarity">
    <text evidence="12">Belongs to the ABC transporter superfamily. Macrolide exporter (TC 3.A.1.122) family.</text>
</comment>
<dbReference type="InterPro" id="IPR003593">
    <property type="entry name" value="AAA+_ATPase"/>
</dbReference>
<keyword evidence="8" id="KW-1278">Translocase</keyword>
<keyword evidence="10 14" id="KW-0472">Membrane</keyword>
<dbReference type="Gene3D" id="3.40.50.300">
    <property type="entry name" value="P-loop containing nucleotide triphosphate hydrolases"/>
    <property type="match status" value="1"/>
</dbReference>
<accession>A0A8J8SL37</accession>
<evidence type="ECO:0000256" key="7">
    <source>
        <dbReference type="ARBA" id="ARBA00022840"/>
    </source>
</evidence>
<dbReference type="InterPro" id="IPR050250">
    <property type="entry name" value="Macrolide_Exporter_MacB"/>
</dbReference>
<dbReference type="GO" id="GO:0005886">
    <property type="term" value="C:plasma membrane"/>
    <property type="evidence" value="ECO:0007669"/>
    <property type="project" value="UniProtKB-SubCell"/>
</dbReference>
<dbReference type="PANTHER" id="PTHR30572">
    <property type="entry name" value="MEMBRANE COMPONENT OF TRANSPORTER-RELATED"/>
    <property type="match status" value="1"/>
</dbReference>
<name>A0A8J8SL37_9RHOB</name>
<organism evidence="16 17">
    <name type="scientific">Falsirhodobacter algicola</name>
    <dbReference type="NCBI Taxonomy" id="2692330"/>
    <lineage>
        <taxon>Bacteria</taxon>
        <taxon>Pseudomonadati</taxon>
        <taxon>Pseudomonadota</taxon>
        <taxon>Alphaproteobacteria</taxon>
        <taxon>Rhodobacterales</taxon>
        <taxon>Paracoccaceae</taxon>
        <taxon>Falsirhodobacter</taxon>
    </lineage>
</organism>
<evidence type="ECO:0000256" key="12">
    <source>
        <dbReference type="ARBA" id="ARBA00038388"/>
    </source>
</evidence>
<feature type="transmembrane region" description="Helical" evidence="14">
    <location>
        <begin position="564"/>
        <end position="590"/>
    </location>
</feature>
<keyword evidence="2" id="KW-0813">Transport</keyword>
<feature type="transmembrane region" description="Helical" evidence="14">
    <location>
        <begin position="269"/>
        <end position="289"/>
    </location>
</feature>
<dbReference type="EMBL" id="CP047289">
    <property type="protein sequence ID" value="QUS36026.1"/>
    <property type="molecule type" value="Genomic_DNA"/>
</dbReference>
<keyword evidence="5 14" id="KW-0812">Transmembrane</keyword>
<comment type="subcellular location">
    <subcellularLocation>
        <location evidence="1">Cell inner membrane</location>
        <topology evidence="1">Multi-pass membrane protein</topology>
    </subcellularLocation>
</comment>
<dbReference type="GO" id="GO:0046677">
    <property type="term" value="P:response to antibiotic"/>
    <property type="evidence" value="ECO:0007669"/>
    <property type="project" value="UniProtKB-KW"/>
</dbReference>
<keyword evidence="11" id="KW-0046">Antibiotic resistance</keyword>
<evidence type="ECO:0000256" key="8">
    <source>
        <dbReference type="ARBA" id="ARBA00022967"/>
    </source>
</evidence>
<dbReference type="Pfam" id="PF02687">
    <property type="entry name" value="FtsX"/>
    <property type="match status" value="1"/>
</dbReference>
<reference evidence="16" key="1">
    <citation type="submission" date="2020-01" db="EMBL/GenBank/DDBJ databases">
        <authorList>
            <person name="Yang Y."/>
            <person name="Kwon Y.M."/>
        </authorList>
    </citation>
    <scope>NUCLEOTIDE SEQUENCE</scope>
    <source>
        <strain evidence="16">PG104</strain>
    </source>
</reference>
<dbReference type="KEGG" id="fap:GR316_06945"/>
<evidence type="ECO:0000256" key="9">
    <source>
        <dbReference type="ARBA" id="ARBA00022989"/>
    </source>
</evidence>
<dbReference type="Pfam" id="PF00005">
    <property type="entry name" value="ABC_tran"/>
    <property type="match status" value="1"/>
</dbReference>
<sequence>MEPLISLRGIRREYAAGDQRIAVLKDVDLDIGAGEMLAIVGQSGSGKSTLMNILGFLDRPNAGTYRFSGREIGALAPDDLAELRREHFGFIFQRYQLLGDLDAVGNVEVPAVYKGMARADRRDRARALLTRLGLGERLDHRPGELSGGQQQRVSVARALMNGGEVILADEPTGALDSASGAELMRLLQELHAEGHTIVIVTHDPGIAAMCERVVEMKDGRIISDSRGGVAGVPRTAPQGRRALAPGLDRLREAFVMALKAMAAHRMRSFLTMLGIIIGIASVVSVVALGSGSQQQVLASISNIGSNTIDIRNGSGFGNRDASRVRSLTAEDAAALAVQPYAAGVSPTVSSSATIRYGATEVSASVTGVGEEYFTARAFTTTAGSTFDADAVARHAQEAVIDTDGAESIFDKADPVGQVVMMGRVPVRIVGVVEASGTSFGPRSSLNLFIPYTTAMSRLSGQDYVNSISVRVSDDFEMDTAEALITQLLTTRHGKEDFFLTNTDTIREAITSTTQTLTLLIAGIAVISLFVGGVGVMNIMLVSVTERTKEIGVRIAVGARRADIVTQFLIEAVLVCLLGGILGIALALGLGRVVTLAMPDTSLIYSTTSIVVAVLSSSVIGVTFGFLPARAASRLDPVEALTRE</sequence>
<dbReference type="AlphaFoldDB" id="A0A8J8SL37"/>
<evidence type="ECO:0000256" key="4">
    <source>
        <dbReference type="ARBA" id="ARBA00022519"/>
    </source>
</evidence>
<feature type="transmembrane region" description="Helical" evidence="14">
    <location>
        <begin position="602"/>
        <end position="626"/>
    </location>
</feature>
<dbReference type="GO" id="GO:0016887">
    <property type="term" value="F:ATP hydrolysis activity"/>
    <property type="evidence" value="ECO:0007669"/>
    <property type="project" value="InterPro"/>
</dbReference>
<keyword evidence="6" id="KW-0547">Nucleotide-binding</keyword>
<evidence type="ECO:0000313" key="17">
    <source>
        <dbReference type="Proteomes" id="UP000679284"/>
    </source>
</evidence>
<dbReference type="SUPFAM" id="SSF52540">
    <property type="entry name" value="P-loop containing nucleoside triphosphate hydrolases"/>
    <property type="match status" value="1"/>
</dbReference>
<dbReference type="InterPro" id="IPR003439">
    <property type="entry name" value="ABC_transporter-like_ATP-bd"/>
</dbReference>
<dbReference type="GO" id="GO:0005524">
    <property type="term" value="F:ATP binding"/>
    <property type="evidence" value="ECO:0007669"/>
    <property type="project" value="UniProtKB-KW"/>
</dbReference>
<gene>
    <name evidence="16" type="primary">macB</name>
    <name evidence="16" type="ORF">GR316_06945</name>
</gene>
<proteinExistence type="inferred from homology"/>
<dbReference type="GO" id="GO:0098796">
    <property type="term" value="C:membrane protein complex"/>
    <property type="evidence" value="ECO:0007669"/>
    <property type="project" value="UniProtKB-ARBA"/>
</dbReference>
<dbReference type="FunFam" id="3.40.50.300:FF:000032">
    <property type="entry name" value="Export ABC transporter ATP-binding protein"/>
    <property type="match status" value="1"/>
</dbReference>
<keyword evidence="7" id="KW-0067">ATP-binding</keyword>
<evidence type="ECO:0000256" key="10">
    <source>
        <dbReference type="ARBA" id="ARBA00023136"/>
    </source>
</evidence>
<dbReference type="SMART" id="SM00382">
    <property type="entry name" value="AAA"/>
    <property type="match status" value="1"/>
</dbReference>
<evidence type="ECO:0000259" key="15">
    <source>
        <dbReference type="PROSITE" id="PS50893"/>
    </source>
</evidence>
<protein>
    <recommendedName>
        <fullName evidence="13">Pyoverdine export ATP-binding/permease protein PvdT</fullName>
    </recommendedName>
</protein>
<dbReference type="InterPro" id="IPR003838">
    <property type="entry name" value="ABC3_permease_C"/>
</dbReference>
<feature type="domain" description="ABC transporter" evidence="15">
    <location>
        <begin position="5"/>
        <end position="243"/>
    </location>
</feature>
<dbReference type="GO" id="GO:0022857">
    <property type="term" value="F:transmembrane transporter activity"/>
    <property type="evidence" value="ECO:0007669"/>
    <property type="project" value="TreeGrafter"/>
</dbReference>
<keyword evidence="4" id="KW-0997">Cell inner membrane</keyword>